<reference evidence="1 2" key="1">
    <citation type="submission" date="2021-08" db="EMBL/GenBank/DDBJ databases">
        <authorList>
            <person name="Tuo L."/>
        </authorList>
    </citation>
    <scope>NUCLEOTIDE SEQUENCE [LARGE SCALE GENOMIC DNA]</scope>
    <source>
        <strain evidence="1 2">JCM 31229</strain>
    </source>
</reference>
<organism evidence="1 2">
    <name type="scientific">Sphingomonas colocasiae</name>
    <dbReference type="NCBI Taxonomy" id="1848973"/>
    <lineage>
        <taxon>Bacteria</taxon>
        <taxon>Pseudomonadati</taxon>
        <taxon>Pseudomonadota</taxon>
        <taxon>Alphaproteobacteria</taxon>
        <taxon>Sphingomonadales</taxon>
        <taxon>Sphingomonadaceae</taxon>
        <taxon>Sphingomonas</taxon>
    </lineage>
</organism>
<gene>
    <name evidence="1" type="ORF">K7G82_12930</name>
</gene>
<dbReference type="Proteomes" id="UP000706039">
    <property type="component" value="Unassembled WGS sequence"/>
</dbReference>
<evidence type="ECO:0000313" key="1">
    <source>
        <dbReference type="EMBL" id="MBY8823202.1"/>
    </source>
</evidence>
<name>A0ABS7PS30_9SPHN</name>
<dbReference type="NCBIfam" id="NF041267">
    <property type="entry name" value="relax_RlxS"/>
    <property type="match status" value="1"/>
</dbReference>
<accession>A0ABS7PS30</accession>
<dbReference type="EMBL" id="JAINVV010000005">
    <property type="protein sequence ID" value="MBY8823202.1"/>
    <property type="molecule type" value="Genomic_DNA"/>
</dbReference>
<keyword evidence="2" id="KW-1185">Reference proteome</keyword>
<evidence type="ECO:0000313" key="2">
    <source>
        <dbReference type="Proteomes" id="UP000706039"/>
    </source>
</evidence>
<dbReference type="InterPro" id="IPR021795">
    <property type="entry name" value="DUF3363"/>
</dbReference>
<protein>
    <submittedName>
        <fullName evidence="1">DUF3363 domain-containing protein</fullName>
    </submittedName>
</protein>
<sequence>MPERGMARRGAIVKDDDDFEPRLGRQRGRDGAARYASRVVVAAGLVAASVAPRVRRFDGSRIGRGAAIGRLLSSRDRLAGLRGRRAVVKTRLVRLGARGAGAAKAHLRYIQRDGVTREGTPGELYGADADRADGKAFLQRCGEDRHQFRFIVSLEDGDQYRDLKPFTRRLMAQMEQDLGTRLDWVAVDHFNTGHPHTHVVLRGVDDRGRNLVIAREYIAHGLRERAAELATLDLGPRTTREIEARLRHDVEQERLTAIDRRLIARIDEAGLVAPRANDPFFHALEAGRLRVLERMALAEDLGDGRWRLAEGLDGTLRAMGERNDIIRLMQREMTRARLARDHRIHAPETGPLIGRVIMRGLADEHRDRHFLLVDASDGHGHYVDIGAAGAVEPLPDGAVVRIVATGTGARDVDRTVAMVATANGGRYSQALHLRHDPSATEAFAQAHVRRLEAMRRGGADVVRDPDGSWRISPDHVGEAERFEAARLRDRPVAVQLLSAIPVERLATGDGATWLDTELGSGAPVAARDAGFGRVLRQALDARRAWLVEQGLASFGADGFRPGAAMVETLRRRELLRVAARLETELGKPFVETVAGGHVEGRVARRVDMASGRFALIEKSRSFTLVPWQPVLEARIGRDASGIMREAGINWRFGRGRGGPEIG</sequence>
<dbReference type="Pfam" id="PF11843">
    <property type="entry name" value="DUF3363"/>
    <property type="match status" value="1"/>
</dbReference>
<proteinExistence type="predicted"/>
<comment type="caution">
    <text evidence="1">The sequence shown here is derived from an EMBL/GenBank/DDBJ whole genome shotgun (WGS) entry which is preliminary data.</text>
</comment>
<dbReference type="RefSeq" id="WP_222990320.1">
    <property type="nucleotide sequence ID" value="NZ_JAINVV010000005.1"/>
</dbReference>